<dbReference type="InterPro" id="IPR051794">
    <property type="entry name" value="PG_Endopeptidase_C40"/>
</dbReference>
<dbReference type="SUPFAM" id="SSF103647">
    <property type="entry name" value="TSP type-3 repeat"/>
    <property type="match status" value="1"/>
</dbReference>
<feature type="domain" description="NlpC/P60" evidence="6">
    <location>
        <begin position="150"/>
        <end position="294"/>
    </location>
</feature>
<sequence>MSVLEAREIYRFARLAGFEPDEAATMTAIALAESGGETGAHNAVGEDSRGLWQINVAAHPSLQGVDLSDPLANAKAAFDVSRGGADISPWTVTHGGAGARYLSYRTEAEVAAQLNGDPVGGSWAGTDGYGDVTPAGGGGGGTEAGEWHQSDALQQFLDAATAQAGDTYVFGADVNLDDADPDAFDCSGLVSWAAGRVGVDLPHASWKQYLELKELGLVVPVEEAIDTPGALLFNFPWEPQPGESSRPGNAHVAISMGDGRTIEAMNPSKGVLFGEASERRFQFAAVIPGISDGTAGAATETPVDPGLDSDGDGITDVLEAKLGLDLFLVDSDGDGISDGYELLVTGTQAATGDSDGDSIGDSVELGLGTNPLAADSDGDGTLDGAAPGGLDSDGDTLDDGLEQALRSDPFGTDSDADGFTDKAEYGAGYDLADPLSNPLVEPSGGLADDLPGT</sequence>
<dbReference type="PROSITE" id="PS51935">
    <property type="entry name" value="NLPC_P60"/>
    <property type="match status" value="1"/>
</dbReference>
<dbReference type="GO" id="GO:0008234">
    <property type="term" value="F:cysteine-type peptidase activity"/>
    <property type="evidence" value="ECO:0007669"/>
    <property type="project" value="UniProtKB-KW"/>
</dbReference>
<dbReference type="GO" id="GO:0005509">
    <property type="term" value="F:calcium ion binding"/>
    <property type="evidence" value="ECO:0007669"/>
    <property type="project" value="InterPro"/>
</dbReference>
<keyword evidence="2" id="KW-0645">Protease</keyword>
<dbReference type="InterPro" id="IPR028974">
    <property type="entry name" value="TSP_type-3_rpt"/>
</dbReference>
<dbReference type="InterPro" id="IPR023346">
    <property type="entry name" value="Lysozyme-like_dom_sf"/>
</dbReference>
<dbReference type="RefSeq" id="WP_146844628.1">
    <property type="nucleotide sequence ID" value="NZ_BJWH01000002.1"/>
</dbReference>
<comment type="caution">
    <text evidence="7">The sequence shown here is derived from an EMBL/GenBank/DDBJ whole genome shotgun (WGS) entry which is preliminary data.</text>
</comment>
<protein>
    <recommendedName>
        <fullName evidence="6">NlpC/P60 domain-containing protein</fullName>
    </recommendedName>
</protein>
<evidence type="ECO:0000256" key="4">
    <source>
        <dbReference type="ARBA" id="ARBA00022807"/>
    </source>
</evidence>
<dbReference type="PANTHER" id="PTHR47359">
    <property type="entry name" value="PEPTIDOGLYCAN DL-ENDOPEPTIDASE CWLO"/>
    <property type="match status" value="1"/>
</dbReference>
<proteinExistence type="inferred from homology"/>
<feature type="region of interest" description="Disordered" evidence="5">
    <location>
        <begin position="349"/>
        <end position="453"/>
    </location>
</feature>
<dbReference type="GO" id="GO:0006508">
    <property type="term" value="P:proteolysis"/>
    <property type="evidence" value="ECO:0007669"/>
    <property type="project" value="UniProtKB-KW"/>
</dbReference>
<dbReference type="OrthoDB" id="140937at2"/>
<dbReference type="Gene3D" id="4.10.1080.10">
    <property type="entry name" value="TSP type-3 repeat"/>
    <property type="match status" value="1"/>
</dbReference>
<name>A0A511JGE0_9CELL</name>
<dbReference type="EMBL" id="BJWH01000002">
    <property type="protein sequence ID" value="GEL97052.1"/>
    <property type="molecule type" value="Genomic_DNA"/>
</dbReference>
<evidence type="ECO:0000256" key="3">
    <source>
        <dbReference type="ARBA" id="ARBA00022801"/>
    </source>
</evidence>
<reference evidence="7 8" key="1">
    <citation type="submission" date="2019-07" db="EMBL/GenBank/DDBJ databases">
        <title>Whole genome shotgun sequence of Cellulomonas terrae NBRC 100819.</title>
        <authorList>
            <person name="Hosoyama A."/>
            <person name="Uohara A."/>
            <person name="Ohji S."/>
            <person name="Ichikawa N."/>
        </authorList>
    </citation>
    <scope>NUCLEOTIDE SEQUENCE [LARGE SCALE GENOMIC DNA]</scope>
    <source>
        <strain evidence="7 8">NBRC 100819</strain>
    </source>
</reference>
<evidence type="ECO:0000256" key="1">
    <source>
        <dbReference type="ARBA" id="ARBA00007074"/>
    </source>
</evidence>
<comment type="similarity">
    <text evidence="1">Belongs to the peptidase C40 family.</text>
</comment>
<organism evidence="7 8">
    <name type="scientific">Cellulomonas terrae</name>
    <dbReference type="NCBI Taxonomy" id="311234"/>
    <lineage>
        <taxon>Bacteria</taxon>
        <taxon>Bacillati</taxon>
        <taxon>Actinomycetota</taxon>
        <taxon>Actinomycetes</taxon>
        <taxon>Micrococcales</taxon>
        <taxon>Cellulomonadaceae</taxon>
        <taxon>Cellulomonas</taxon>
    </lineage>
</organism>
<keyword evidence="3" id="KW-0378">Hydrolase</keyword>
<dbReference type="PANTHER" id="PTHR47359:SF3">
    <property type="entry name" value="NLP_P60 DOMAIN-CONTAINING PROTEIN-RELATED"/>
    <property type="match status" value="1"/>
</dbReference>
<dbReference type="Proteomes" id="UP000321049">
    <property type="component" value="Unassembled WGS sequence"/>
</dbReference>
<evidence type="ECO:0000259" key="6">
    <source>
        <dbReference type="PROSITE" id="PS51935"/>
    </source>
</evidence>
<evidence type="ECO:0000256" key="5">
    <source>
        <dbReference type="SAM" id="MobiDB-lite"/>
    </source>
</evidence>
<keyword evidence="4" id="KW-0788">Thiol protease</keyword>
<dbReference type="Gene3D" id="3.90.1720.10">
    <property type="entry name" value="endopeptidase domain like (from Nostoc punctiforme)"/>
    <property type="match status" value="1"/>
</dbReference>
<dbReference type="Pfam" id="PF18896">
    <property type="entry name" value="SLT_3"/>
    <property type="match status" value="1"/>
</dbReference>
<dbReference type="InterPro" id="IPR043992">
    <property type="entry name" value="SLT_3"/>
</dbReference>
<feature type="compositionally biased region" description="Acidic residues" evidence="5">
    <location>
        <begin position="392"/>
        <end position="401"/>
    </location>
</feature>
<dbReference type="SUPFAM" id="SSF53955">
    <property type="entry name" value="Lysozyme-like"/>
    <property type="match status" value="1"/>
</dbReference>
<evidence type="ECO:0000313" key="7">
    <source>
        <dbReference type="EMBL" id="GEL97052.1"/>
    </source>
</evidence>
<dbReference type="AlphaFoldDB" id="A0A511JGE0"/>
<dbReference type="InterPro" id="IPR038765">
    <property type="entry name" value="Papain-like_cys_pep_sf"/>
</dbReference>
<dbReference type="Pfam" id="PF00877">
    <property type="entry name" value="NLPC_P60"/>
    <property type="match status" value="1"/>
</dbReference>
<gene>
    <name evidence="7" type="ORF">CTE05_05990</name>
</gene>
<accession>A0A511JGE0</accession>
<evidence type="ECO:0000256" key="2">
    <source>
        <dbReference type="ARBA" id="ARBA00022670"/>
    </source>
</evidence>
<dbReference type="InterPro" id="IPR000064">
    <property type="entry name" value="NLP_P60_dom"/>
</dbReference>
<keyword evidence="8" id="KW-1185">Reference proteome</keyword>
<evidence type="ECO:0000313" key="8">
    <source>
        <dbReference type="Proteomes" id="UP000321049"/>
    </source>
</evidence>
<dbReference type="SUPFAM" id="SSF54001">
    <property type="entry name" value="Cysteine proteinases"/>
    <property type="match status" value="1"/>
</dbReference>